<dbReference type="GO" id="GO:0060628">
    <property type="term" value="P:regulation of ER to Golgi vesicle-mediated transport"/>
    <property type="evidence" value="ECO:0007669"/>
    <property type="project" value="TreeGrafter"/>
</dbReference>
<dbReference type="KEGG" id="tng:GSTEN00013891G001"/>
<reference evidence="2" key="3">
    <citation type="submission" date="2025-05" db="UniProtKB">
        <authorList>
            <consortium name="Ensembl"/>
        </authorList>
    </citation>
    <scope>IDENTIFICATION</scope>
</reference>
<gene>
    <name evidence="1" type="ORF">GSTENG00013891001</name>
</gene>
<dbReference type="PANTHER" id="PTHR13520">
    <property type="entry name" value="RAD50-INTERACTING PROTEIN 1 RINT-1"/>
    <property type="match status" value="1"/>
</dbReference>
<dbReference type="HOGENOM" id="CLU_2190074_0_0_1"/>
<dbReference type="Ensembl" id="ENSTNIT00000010209.1">
    <property type="protein sequence ID" value="ENSTNIP00000010029.1"/>
    <property type="gene ID" value="ENSTNIG00000007227.1"/>
</dbReference>
<dbReference type="GO" id="GO:0070939">
    <property type="term" value="C:Dsl1/NZR complex"/>
    <property type="evidence" value="ECO:0007669"/>
    <property type="project" value="InterPro"/>
</dbReference>
<dbReference type="EMBL" id="CAAE01014526">
    <property type="protein sequence ID" value="CAF96742.1"/>
    <property type="molecule type" value="Genomic_DNA"/>
</dbReference>
<reference evidence="1" key="2">
    <citation type="submission" date="2004-02" db="EMBL/GenBank/DDBJ databases">
        <authorList>
            <consortium name="Genoscope"/>
            <consortium name="Whitehead Institute Centre for Genome Research"/>
        </authorList>
    </citation>
    <scope>NUCLEOTIDE SEQUENCE</scope>
</reference>
<dbReference type="PANTHER" id="PTHR13520:SF0">
    <property type="entry name" value="RAD50-INTERACTING PROTEIN 1"/>
    <property type="match status" value="1"/>
</dbReference>
<sequence length="109" mass="12439">QVILANHFSDGGAAQLHFDMFRNLFPLFGQYCKRPENFFKHVKEACIVLCLSVGSAILLRNILEEPEEEREVEDIKHPTLQSTLHELGVYCLAPCDVLMLLKLRVSWPG</sequence>
<dbReference type="InterPro" id="IPR007528">
    <property type="entry name" value="RINT1_Tip20"/>
</dbReference>
<reference evidence="1 3" key="1">
    <citation type="journal article" date="2004" name="Nature">
        <title>Genome duplication in the teleost fish Tetraodon nigroviridis reveals the early vertebrate proto-karyotype.</title>
        <authorList>
            <person name="Jaillon O."/>
            <person name="Aury J.-M."/>
            <person name="Brunet F."/>
            <person name="Petit J.-L."/>
            <person name="Stange-Thomann N."/>
            <person name="Mauceli E."/>
            <person name="Bouneau L."/>
            <person name="Fischer C."/>
            <person name="Ozouf-Costaz C."/>
            <person name="Bernot A."/>
            <person name="Nicaud S."/>
            <person name="Jaffe D."/>
            <person name="Fisher S."/>
            <person name="Lutfalla G."/>
            <person name="Dossat C."/>
            <person name="Segurens B."/>
            <person name="Dasilva C."/>
            <person name="Salanoubat M."/>
            <person name="Levy M."/>
            <person name="Boudet N."/>
            <person name="Castellano S."/>
            <person name="Anthouard V."/>
            <person name="Jubin C."/>
            <person name="Castelli V."/>
            <person name="Katinka M."/>
            <person name="Vacherie B."/>
            <person name="Biemont C."/>
            <person name="Skalli Z."/>
            <person name="Cattolico L."/>
            <person name="Poulain J."/>
            <person name="De Berardinis V."/>
            <person name="Cruaud C."/>
            <person name="Duprat S."/>
            <person name="Brottier P."/>
            <person name="Coutanceau J.-P."/>
            <person name="Gouzy J."/>
            <person name="Parra G."/>
            <person name="Lardier G."/>
            <person name="Chapple C."/>
            <person name="McKernan K.J."/>
            <person name="McEwan P."/>
            <person name="Bosak S."/>
            <person name="Kellis M."/>
            <person name="Volff J.-N."/>
            <person name="Guigo R."/>
            <person name="Zody M.C."/>
            <person name="Mesirov J."/>
            <person name="Lindblad-Toh K."/>
            <person name="Birren B."/>
            <person name="Nusbaum C."/>
            <person name="Kahn D."/>
            <person name="Robinson-Rechavi M."/>
            <person name="Laudet V."/>
            <person name="Schachter V."/>
            <person name="Quetier F."/>
            <person name="Saurin W."/>
            <person name="Scarpelli C."/>
            <person name="Wincker P."/>
            <person name="Lander E.S."/>
            <person name="Weissenbach J."/>
            <person name="Roest Crollius H."/>
        </authorList>
    </citation>
    <scope>NUCLEOTIDE SEQUENCE [LARGE SCALE GENOMIC DNA]</scope>
</reference>
<evidence type="ECO:0000313" key="3">
    <source>
        <dbReference type="Proteomes" id="UP000007303"/>
    </source>
</evidence>
<dbReference type="OMA" id="KRRVEWT"/>
<feature type="non-terminal residue" evidence="1">
    <location>
        <position position="1"/>
    </location>
</feature>
<dbReference type="GO" id="GO:0006888">
    <property type="term" value="P:endoplasmic reticulum to Golgi vesicle-mediated transport"/>
    <property type="evidence" value="ECO:0007669"/>
    <property type="project" value="InterPro"/>
</dbReference>
<dbReference type="PROSITE" id="PS51386">
    <property type="entry name" value="RINT1_TIP20"/>
    <property type="match status" value="1"/>
</dbReference>
<organism evidence="1">
    <name type="scientific">Tetraodon nigroviridis</name>
    <name type="common">Spotted green pufferfish</name>
    <name type="synonym">Chelonodon nigroviridis</name>
    <dbReference type="NCBI Taxonomy" id="99883"/>
    <lineage>
        <taxon>Eukaryota</taxon>
        <taxon>Metazoa</taxon>
        <taxon>Chordata</taxon>
        <taxon>Craniata</taxon>
        <taxon>Vertebrata</taxon>
        <taxon>Euteleostomi</taxon>
        <taxon>Actinopterygii</taxon>
        <taxon>Neopterygii</taxon>
        <taxon>Teleostei</taxon>
        <taxon>Neoteleostei</taxon>
        <taxon>Acanthomorphata</taxon>
        <taxon>Eupercaria</taxon>
        <taxon>Tetraodontiformes</taxon>
        <taxon>Tetradontoidea</taxon>
        <taxon>Tetraodontidae</taxon>
        <taxon>Tetraodon</taxon>
    </lineage>
</organism>
<dbReference type="Proteomes" id="UP000007303">
    <property type="component" value="Unassembled WGS sequence"/>
</dbReference>
<dbReference type="OrthoDB" id="2189254at2759"/>
<keyword evidence="3" id="KW-1185">Reference proteome</keyword>
<dbReference type="STRING" id="99883.ENSTNIP00000010029"/>
<evidence type="ECO:0000313" key="2">
    <source>
        <dbReference type="Ensembl" id="ENSTNIP00000010029.1"/>
    </source>
</evidence>
<dbReference type="Pfam" id="PF04437">
    <property type="entry name" value="RINT1_TIP1"/>
    <property type="match status" value="1"/>
</dbReference>
<feature type="non-terminal residue" evidence="1">
    <location>
        <position position="109"/>
    </location>
</feature>
<accession>Q4SRJ0</accession>
<evidence type="ECO:0000313" key="1">
    <source>
        <dbReference type="EMBL" id="CAF96742.1"/>
    </source>
</evidence>
<dbReference type="GO" id="GO:0006890">
    <property type="term" value="P:retrograde vesicle-mediated transport, Golgi to endoplasmic reticulum"/>
    <property type="evidence" value="ECO:0007669"/>
    <property type="project" value="InterPro"/>
</dbReference>
<dbReference type="GeneTree" id="ENSGT00390000017006"/>
<dbReference type="AlphaFoldDB" id="Q4SRJ0"/>
<protein>
    <submittedName>
        <fullName evidence="1">Chromosome undetermined SCAF14526, whole genome shotgun sequence</fullName>
    </submittedName>
</protein>
<name>Q4SRJ0_TETNG</name>
<proteinExistence type="predicted"/>